<keyword evidence="10" id="KW-1185">Reference proteome</keyword>
<evidence type="ECO:0000313" key="9">
    <source>
        <dbReference type="EMBL" id="UYV62282.1"/>
    </source>
</evidence>
<evidence type="ECO:0000256" key="5">
    <source>
        <dbReference type="RuleBase" id="RU000492"/>
    </source>
</evidence>
<evidence type="ECO:0000259" key="8">
    <source>
        <dbReference type="PROSITE" id="PS51194"/>
    </source>
</evidence>
<keyword evidence="1 5" id="KW-0547">Nucleotide-binding</keyword>
<feature type="compositionally biased region" description="Basic and acidic residues" evidence="6">
    <location>
        <begin position="349"/>
        <end position="360"/>
    </location>
</feature>
<reference evidence="9 10" key="1">
    <citation type="submission" date="2022-01" db="EMBL/GenBank/DDBJ databases">
        <title>A chromosomal length assembly of Cordylochernes scorpioides.</title>
        <authorList>
            <person name="Zeh D."/>
            <person name="Zeh J."/>
        </authorList>
    </citation>
    <scope>NUCLEOTIDE SEQUENCE [LARGE SCALE GENOMIC DNA]</scope>
    <source>
        <strain evidence="9">IN4F17</strain>
        <tissue evidence="9">Whole Body</tissue>
    </source>
</reference>
<dbReference type="Gene3D" id="3.40.50.300">
    <property type="entry name" value="P-loop containing nucleotide triphosphate hydrolases"/>
    <property type="match status" value="2"/>
</dbReference>
<dbReference type="SUPFAM" id="SSF52540">
    <property type="entry name" value="P-loop containing nucleoside triphosphate hydrolases"/>
    <property type="match status" value="1"/>
</dbReference>
<evidence type="ECO:0000313" key="10">
    <source>
        <dbReference type="Proteomes" id="UP001235939"/>
    </source>
</evidence>
<feature type="domain" description="Helicase ATP-binding" evidence="7">
    <location>
        <begin position="89"/>
        <end position="152"/>
    </location>
</feature>
<evidence type="ECO:0000256" key="3">
    <source>
        <dbReference type="ARBA" id="ARBA00022806"/>
    </source>
</evidence>
<dbReference type="InterPro" id="IPR014001">
    <property type="entry name" value="Helicase_ATP-bd"/>
</dbReference>
<dbReference type="InterPro" id="IPR027417">
    <property type="entry name" value="P-loop_NTPase"/>
</dbReference>
<dbReference type="Pfam" id="PF00271">
    <property type="entry name" value="Helicase_C"/>
    <property type="match status" value="1"/>
</dbReference>
<keyword evidence="3 5" id="KW-0347">Helicase</keyword>
<dbReference type="CDD" id="cd18787">
    <property type="entry name" value="SF2_C_DEAD"/>
    <property type="match status" value="1"/>
</dbReference>
<dbReference type="PROSITE" id="PS51192">
    <property type="entry name" value="HELICASE_ATP_BIND_1"/>
    <property type="match status" value="1"/>
</dbReference>
<protein>
    <submittedName>
        <fullName evidence="9">DDX47</fullName>
    </submittedName>
</protein>
<dbReference type="PROSITE" id="PS51194">
    <property type="entry name" value="HELICASE_CTER"/>
    <property type="match status" value="1"/>
</dbReference>
<accession>A0ABY6K3N2</accession>
<dbReference type="InterPro" id="IPR050079">
    <property type="entry name" value="DEAD_box_RNA_helicase"/>
</dbReference>
<dbReference type="InterPro" id="IPR001650">
    <property type="entry name" value="Helicase_C-like"/>
</dbReference>
<dbReference type="PROSITE" id="PS00039">
    <property type="entry name" value="DEAD_ATP_HELICASE"/>
    <property type="match status" value="1"/>
</dbReference>
<evidence type="ECO:0000256" key="4">
    <source>
        <dbReference type="ARBA" id="ARBA00022840"/>
    </source>
</evidence>
<organism evidence="9 10">
    <name type="scientific">Cordylochernes scorpioides</name>
    <dbReference type="NCBI Taxonomy" id="51811"/>
    <lineage>
        <taxon>Eukaryota</taxon>
        <taxon>Metazoa</taxon>
        <taxon>Ecdysozoa</taxon>
        <taxon>Arthropoda</taxon>
        <taxon>Chelicerata</taxon>
        <taxon>Arachnida</taxon>
        <taxon>Pseudoscorpiones</taxon>
        <taxon>Cheliferoidea</taxon>
        <taxon>Chernetidae</taxon>
        <taxon>Cordylochernes</taxon>
    </lineage>
</organism>
<dbReference type="PANTHER" id="PTHR47959">
    <property type="entry name" value="ATP-DEPENDENT RNA HELICASE RHLE-RELATED"/>
    <property type="match status" value="1"/>
</dbReference>
<dbReference type="Pfam" id="PF00270">
    <property type="entry name" value="DEAD"/>
    <property type="match status" value="1"/>
</dbReference>
<dbReference type="Proteomes" id="UP001235939">
    <property type="component" value="Chromosome 01"/>
</dbReference>
<proteinExistence type="inferred from homology"/>
<dbReference type="SMART" id="SM00490">
    <property type="entry name" value="HELICc"/>
    <property type="match status" value="1"/>
</dbReference>
<gene>
    <name evidence="9" type="ORF">LAZ67_1008431</name>
</gene>
<feature type="compositionally biased region" description="Polar residues" evidence="6">
    <location>
        <begin position="361"/>
        <end position="374"/>
    </location>
</feature>
<comment type="similarity">
    <text evidence="5">Belongs to the DEAD box helicase family.</text>
</comment>
<sequence>MDFYSYRILIRDNSPNHIFKCRQLFHQFLGLALLLGPVRGTVLLVGFPRRQVSYLTQRKSRLRGPAAQRAEAPCDCRHPWTPPSPSKTKNFSLKCLEVLVLDEADRILKNEKDLDEILNLLPKERQTLLFSATMSAENIDLNRLSLQDFVEIRADTLISPHLEHFYLRCLTEHKEYYLAALLEGPFHRKRVLMFCKTKFSTIRLHRILETLGFRPLMLHGDMARANRNKNLRKFKEESQSYMVATDVAGRGMDFPEVSAVINFDRPNVKEDYTRRVGRTAMAGNTGLAITLLPKSNKVDLGYMVKMLKNKILKEFKLGMSEEEVVQVYQERTDNAIRIANAVVAELKKEQENEQMKRSLPQEDSASQPTKKMCN</sequence>
<dbReference type="EMBL" id="CP092863">
    <property type="protein sequence ID" value="UYV62282.1"/>
    <property type="molecule type" value="Genomic_DNA"/>
</dbReference>
<feature type="domain" description="Helicase C-terminal" evidence="8">
    <location>
        <begin position="161"/>
        <end position="323"/>
    </location>
</feature>
<dbReference type="InterPro" id="IPR011545">
    <property type="entry name" value="DEAD/DEAH_box_helicase_dom"/>
</dbReference>
<keyword evidence="4 5" id="KW-0067">ATP-binding</keyword>
<evidence type="ECO:0000259" key="7">
    <source>
        <dbReference type="PROSITE" id="PS51192"/>
    </source>
</evidence>
<evidence type="ECO:0000256" key="2">
    <source>
        <dbReference type="ARBA" id="ARBA00022801"/>
    </source>
</evidence>
<evidence type="ECO:0000256" key="1">
    <source>
        <dbReference type="ARBA" id="ARBA00022741"/>
    </source>
</evidence>
<feature type="region of interest" description="Disordered" evidence="6">
    <location>
        <begin position="349"/>
        <end position="374"/>
    </location>
</feature>
<dbReference type="InterPro" id="IPR000629">
    <property type="entry name" value="RNA-helicase_DEAD-box_CS"/>
</dbReference>
<name>A0ABY6K3N2_9ARAC</name>
<dbReference type="PANTHER" id="PTHR47959:SF1">
    <property type="entry name" value="ATP-DEPENDENT RNA HELICASE DBPA"/>
    <property type="match status" value="1"/>
</dbReference>
<keyword evidence="2 5" id="KW-0378">Hydrolase</keyword>
<evidence type="ECO:0000256" key="6">
    <source>
        <dbReference type="SAM" id="MobiDB-lite"/>
    </source>
</evidence>